<keyword evidence="1" id="KW-1133">Transmembrane helix</keyword>
<proteinExistence type="predicted"/>
<dbReference type="Proteomes" id="UP001596306">
    <property type="component" value="Unassembled WGS sequence"/>
</dbReference>
<reference evidence="3" key="1">
    <citation type="journal article" date="2019" name="Int. J. Syst. Evol. Microbiol.">
        <title>The Global Catalogue of Microorganisms (GCM) 10K type strain sequencing project: providing services to taxonomists for standard genome sequencing and annotation.</title>
        <authorList>
            <consortium name="The Broad Institute Genomics Platform"/>
            <consortium name="The Broad Institute Genome Sequencing Center for Infectious Disease"/>
            <person name="Wu L."/>
            <person name="Ma J."/>
        </authorList>
    </citation>
    <scope>NUCLEOTIDE SEQUENCE [LARGE SCALE GENOMIC DNA]</scope>
    <source>
        <strain evidence="3">CCUG 43304</strain>
    </source>
</reference>
<protein>
    <submittedName>
        <fullName evidence="2">Peptidase</fullName>
    </submittedName>
</protein>
<keyword evidence="1" id="KW-0472">Membrane</keyword>
<dbReference type="EMBL" id="JBHSTP010000004">
    <property type="protein sequence ID" value="MFC6357316.1"/>
    <property type="molecule type" value="Genomic_DNA"/>
</dbReference>
<keyword evidence="3" id="KW-1185">Reference proteome</keyword>
<comment type="caution">
    <text evidence="2">The sequence shown here is derived from an EMBL/GenBank/DDBJ whole genome shotgun (WGS) entry which is preliminary data.</text>
</comment>
<evidence type="ECO:0000313" key="2">
    <source>
        <dbReference type="EMBL" id="MFC6357316.1"/>
    </source>
</evidence>
<name>A0ABW1VJW3_9MICO</name>
<sequence length="110" mass="11300">MIDWGAFAVVAIAALTAAATVVSTYSLGLRLLTVSGRVPVVEPAAFTDAITVVSPAQAKAAATRARKAAKKSPLTLGQKRLAFIAACACFILCVGAVLYGIYLIVPALHN</sequence>
<gene>
    <name evidence="2" type="ORF">ACFQB0_14490</name>
</gene>
<evidence type="ECO:0000313" key="3">
    <source>
        <dbReference type="Proteomes" id="UP001596306"/>
    </source>
</evidence>
<keyword evidence="1" id="KW-0812">Transmembrane</keyword>
<feature type="transmembrane region" description="Helical" evidence="1">
    <location>
        <begin position="81"/>
        <end position="105"/>
    </location>
</feature>
<accession>A0ABW1VJW3</accession>
<organism evidence="2 3">
    <name type="scientific">Luethyella okanaganae</name>
    <dbReference type="NCBI Taxonomy" id="69372"/>
    <lineage>
        <taxon>Bacteria</taxon>
        <taxon>Bacillati</taxon>
        <taxon>Actinomycetota</taxon>
        <taxon>Actinomycetes</taxon>
        <taxon>Micrococcales</taxon>
        <taxon>Microbacteriaceae</taxon>
        <taxon>Luethyella</taxon>
    </lineage>
</organism>
<feature type="transmembrane region" description="Helical" evidence="1">
    <location>
        <begin position="6"/>
        <end position="27"/>
    </location>
</feature>
<evidence type="ECO:0000256" key="1">
    <source>
        <dbReference type="SAM" id="Phobius"/>
    </source>
</evidence>
<dbReference type="RefSeq" id="WP_386733023.1">
    <property type="nucleotide sequence ID" value="NZ_JBHSTP010000004.1"/>
</dbReference>